<protein>
    <submittedName>
        <fullName evidence="1 3">Uncharacterized protein</fullName>
    </submittedName>
</protein>
<evidence type="ECO:0000313" key="1">
    <source>
        <dbReference type="EMBL" id="KAF2802523.1"/>
    </source>
</evidence>
<name>A0A6A6Y1Y2_9PEZI</name>
<proteinExistence type="predicted"/>
<dbReference type="EMBL" id="MU003723">
    <property type="protein sequence ID" value="KAF2802523.1"/>
    <property type="molecule type" value="Genomic_DNA"/>
</dbReference>
<evidence type="ECO:0000313" key="2">
    <source>
        <dbReference type="Proteomes" id="UP000504636"/>
    </source>
</evidence>
<dbReference type="RefSeq" id="XP_033569487.1">
    <property type="nucleotide sequence ID" value="XM_033727022.1"/>
</dbReference>
<reference evidence="1 3" key="1">
    <citation type="journal article" date="2020" name="Stud. Mycol.">
        <title>101 Dothideomycetes genomes: a test case for predicting lifestyles and emergence of pathogens.</title>
        <authorList>
            <person name="Haridas S."/>
            <person name="Albert R."/>
            <person name="Binder M."/>
            <person name="Bloem J."/>
            <person name="Labutti K."/>
            <person name="Salamov A."/>
            <person name="Andreopoulos B."/>
            <person name="Baker S."/>
            <person name="Barry K."/>
            <person name="Bills G."/>
            <person name="Bluhm B."/>
            <person name="Cannon C."/>
            <person name="Castanera R."/>
            <person name="Culley D."/>
            <person name="Daum C."/>
            <person name="Ezra D."/>
            <person name="Gonzalez J."/>
            <person name="Henrissat B."/>
            <person name="Kuo A."/>
            <person name="Liang C."/>
            <person name="Lipzen A."/>
            <person name="Lutzoni F."/>
            <person name="Magnuson J."/>
            <person name="Mondo S."/>
            <person name="Nolan M."/>
            <person name="Ohm R."/>
            <person name="Pangilinan J."/>
            <person name="Park H.-J."/>
            <person name="Ramirez L."/>
            <person name="Alfaro M."/>
            <person name="Sun H."/>
            <person name="Tritt A."/>
            <person name="Yoshinaga Y."/>
            <person name="Zwiers L.-H."/>
            <person name="Turgeon B."/>
            <person name="Goodwin S."/>
            <person name="Spatafora J."/>
            <person name="Crous P."/>
            <person name="Grigoriev I."/>
        </authorList>
    </citation>
    <scope>NUCLEOTIDE SEQUENCE</scope>
    <source>
        <strain evidence="1 3">CBS 304.34</strain>
    </source>
</reference>
<dbReference type="GeneID" id="54467915"/>
<evidence type="ECO:0000313" key="3">
    <source>
        <dbReference type="RefSeq" id="XP_033569487.1"/>
    </source>
</evidence>
<organism evidence="1">
    <name type="scientific">Mytilinidion resinicola</name>
    <dbReference type="NCBI Taxonomy" id="574789"/>
    <lineage>
        <taxon>Eukaryota</taxon>
        <taxon>Fungi</taxon>
        <taxon>Dikarya</taxon>
        <taxon>Ascomycota</taxon>
        <taxon>Pezizomycotina</taxon>
        <taxon>Dothideomycetes</taxon>
        <taxon>Pleosporomycetidae</taxon>
        <taxon>Mytilinidiales</taxon>
        <taxon>Mytilinidiaceae</taxon>
        <taxon>Mytilinidion</taxon>
    </lineage>
</organism>
<dbReference type="Proteomes" id="UP000504636">
    <property type="component" value="Unplaced"/>
</dbReference>
<dbReference type="OrthoDB" id="265717at2759"/>
<reference evidence="3" key="3">
    <citation type="submission" date="2025-04" db="UniProtKB">
        <authorList>
            <consortium name="RefSeq"/>
        </authorList>
    </citation>
    <scope>IDENTIFICATION</scope>
    <source>
        <strain evidence="3">CBS 304.34</strain>
    </source>
</reference>
<reference evidence="3" key="2">
    <citation type="submission" date="2020-04" db="EMBL/GenBank/DDBJ databases">
        <authorList>
            <consortium name="NCBI Genome Project"/>
        </authorList>
    </citation>
    <scope>NUCLEOTIDE SEQUENCE</scope>
    <source>
        <strain evidence="3">CBS 304.34</strain>
    </source>
</reference>
<dbReference type="AlphaFoldDB" id="A0A6A6Y1Y2"/>
<keyword evidence="2" id="KW-1185">Reference proteome</keyword>
<gene>
    <name evidence="1 3" type="ORF">BDZ99DRAFT_551387</name>
</gene>
<sequence>MYPCMLQAVHDHGIGMAALNFSVSDFSRAGIEFPFLDLLGDGFTSFRWASELLMTASNAVAISGTVAYGTLVHPATFEPTCDAYAPAPEREGAGATTFGAASVLPGAAGIKSLFKPLGDGTESPYSEAFWRNVTNQPSFANGLTCDEMVRYFNTSVSTGENAPVPVRGRVEAKLQTFKGGKVWKGVYGIRLDTSFVENNYLSCESLRGYGGRT</sequence>
<accession>A0A6A6Y1Y2</accession>